<protein>
    <submittedName>
        <fullName evidence="1">Ferritin-like domain-containing protein</fullName>
    </submittedName>
</protein>
<dbReference type="Pfam" id="PF04305">
    <property type="entry name" value="DUF455"/>
    <property type="match status" value="1"/>
</dbReference>
<dbReference type="AlphaFoldDB" id="A0A9X4LDC7"/>
<reference evidence="1" key="1">
    <citation type="submission" date="2019-02" db="EMBL/GenBank/DDBJ databases">
        <title>Draft genome of the type strain Pelomonas aquatica CCUG 52575T.</title>
        <authorList>
            <person name="Gomila M."/>
            <person name="Lalucat J."/>
        </authorList>
    </citation>
    <scope>NUCLEOTIDE SEQUENCE</scope>
    <source>
        <strain evidence="1">CCUG 52575</strain>
    </source>
</reference>
<evidence type="ECO:0000313" key="1">
    <source>
        <dbReference type="EMBL" id="MDG0860974.1"/>
    </source>
</evidence>
<dbReference type="InterPro" id="IPR011197">
    <property type="entry name" value="UCP012318"/>
</dbReference>
<evidence type="ECO:0000313" key="2">
    <source>
        <dbReference type="Proteomes" id="UP001152766"/>
    </source>
</evidence>
<dbReference type="PANTHER" id="PTHR42782:SF4">
    <property type="entry name" value="DUF455 DOMAIN-CONTAINING PROTEIN"/>
    <property type="match status" value="1"/>
</dbReference>
<accession>A0A9X4LDC7</accession>
<dbReference type="PANTHER" id="PTHR42782">
    <property type="entry name" value="SI:CH73-314G15.3"/>
    <property type="match status" value="1"/>
</dbReference>
<dbReference type="SUPFAM" id="SSF47240">
    <property type="entry name" value="Ferritin-like"/>
    <property type="match status" value="1"/>
</dbReference>
<proteinExistence type="predicted"/>
<name>A0A9X4LDC7_9BURK</name>
<comment type="caution">
    <text evidence="1">The sequence shown here is derived from an EMBL/GenBank/DDBJ whole genome shotgun (WGS) entry which is preliminary data.</text>
</comment>
<gene>
    <name evidence="1" type="ORF">EXJ73_00600</name>
</gene>
<dbReference type="InterPro" id="IPR007402">
    <property type="entry name" value="DUF455"/>
</dbReference>
<organism evidence="1 2">
    <name type="scientific">Pelomonas aquatica</name>
    <dbReference type="NCBI Taxonomy" id="431058"/>
    <lineage>
        <taxon>Bacteria</taxon>
        <taxon>Pseudomonadati</taxon>
        <taxon>Pseudomonadota</taxon>
        <taxon>Betaproteobacteria</taxon>
        <taxon>Burkholderiales</taxon>
        <taxon>Sphaerotilaceae</taxon>
        <taxon>Roseateles</taxon>
    </lineage>
</organism>
<dbReference type="Proteomes" id="UP001152766">
    <property type="component" value="Unassembled WGS sequence"/>
</dbReference>
<keyword evidence="2" id="KW-1185">Reference proteome</keyword>
<dbReference type="CDD" id="cd00657">
    <property type="entry name" value="Ferritin_like"/>
    <property type="match status" value="1"/>
</dbReference>
<sequence length="266" mass="29166">MELRHGCLQALALPGTSDKLAAVAALWAARETLATHADARLAAQPDLPALPGRPPLPRLVDPSAVPQRSPFTDEGRAALLHAIAHIEFNAINLALDVAWRFAGMPAAFYRDWLRIAAEEALHFTLLREHLLTLGFDYGDFDAHNALWDMAERTRHDLLARIALVPRTLEARGLDASPAVKRKLVGAGDLRAGEILDLILRDEIGHVAAGNRWYRFVCGQRGLDPVATYAELAARYQAPKLRAPFNLEARRAAGFDEAELAALQRAC</sequence>
<dbReference type="PIRSF" id="PIRSF012318">
    <property type="entry name" value="UCP012318"/>
    <property type="match status" value="1"/>
</dbReference>
<dbReference type="InterPro" id="IPR009078">
    <property type="entry name" value="Ferritin-like_SF"/>
</dbReference>
<dbReference type="RefSeq" id="WP_268150515.1">
    <property type="nucleotide sequence ID" value="NZ_JAPPUW010000009.1"/>
</dbReference>
<dbReference type="EMBL" id="SGUG01000001">
    <property type="protein sequence ID" value="MDG0860974.1"/>
    <property type="molecule type" value="Genomic_DNA"/>
</dbReference>